<name>A0A1V6SUJ0_9EURO</name>
<proteinExistence type="predicted"/>
<keyword evidence="2" id="KW-1185">Reference proteome</keyword>
<reference evidence="2" key="1">
    <citation type="journal article" date="2017" name="Nat. Microbiol.">
        <title>Global analysis of biosynthetic gene clusters reveals vast potential of secondary metabolite production in Penicillium species.</title>
        <authorList>
            <person name="Nielsen J.C."/>
            <person name="Grijseels S."/>
            <person name="Prigent S."/>
            <person name="Ji B."/>
            <person name="Dainat J."/>
            <person name="Nielsen K.F."/>
            <person name="Frisvad J.C."/>
            <person name="Workman M."/>
            <person name="Nielsen J."/>
        </authorList>
    </citation>
    <scope>NUCLEOTIDE SEQUENCE [LARGE SCALE GENOMIC DNA]</scope>
    <source>
        <strain evidence="2">IBT 24891</strain>
    </source>
</reference>
<dbReference type="Proteomes" id="UP000191285">
    <property type="component" value="Unassembled WGS sequence"/>
</dbReference>
<evidence type="ECO:0008006" key="3">
    <source>
        <dbReference type="Google" id="ProtNLM"/>
    </source>
</evidence>
<protein>
    <recommendedName>
        <fullName evidence="3">L-asparaginase II</fullName>
    </recommendedName>
</protein>
<dbReference type="PANTHER" id="PTHR42110:SF1">
    <property type="entry name" value="L-ASPARAGINASE, PUTATIVE (AFU_ORTHOLOGUE AFUA_3G11890)-RELATED"/>
    <property type="match status" value="1"/>
</dbReference>
<accession>A0A1V6SUJ0</accession>
<organism evidence="1 2">
    <name type="scientific">Penicillium steckii</name>
    <dbReference type="NCBI Taxonomy" id="303698"/>
    <lineage>
        <taxon>Eukaryota</taxon>
        <taxon>Fungi</taxon>
        <taxon>Dikarya</taxon>
        <taxon>Ascomycota</taxon>
        <taxon>Pezizomycotina</taxon>
        <taxon>Eurotiomycetes</taxon>
        <taxon>Eurotiomycetidae</taxon>
        <taxon>Eurotiales</taxon>
        <taxon>Aspergillaceae</taxon>
        <taxon>Penicillium</taxon>
    </lineage>
</organism>
<comment type="caution">
    <text evidence="1">The sequence shown here is derived from an EMBL/GenBank/DDBJ whole genome shotgun (WGS) entry which is preliminary data.</text>
</comment>
<evidence type="ECO:0000313" key="1">
    <source>
        <dbReference type="EMBL" id="OQE17568.1"/>
    </source>
</evidence>
<dbReference type="EMBL" id="MLKD01000020">
    <property type="protein sequence ID" value="OQE17568.1"/>
    <property type="molecule type" value="Genomic_DNA"/>
</dbReference>
<dbReference type="PANTHER" id="PTHR42110">
    <property type="entry name" value="L-ASPARAGINASE, PUTATIVE (AFU_ORTHOLOGUE AFUA_3G11890)-RELATED"/>
    <property type="match status" value="1"/>
</dbReference>
<dbReference type="InterPro" id="IPR010349">
    <property type="entry name" value="Asparaginase_II"/>
</dbReference>
<dbReference type="Pfam" id="PF06089">
    <property type="entry name" value="Asparaginase_II"/>
    <property type="match status" value="1"/>
</dbReference>
<evidence type="ECO:0000313" key="2">
    <source>
        <dbReference type="Proteomes" id="UP000191285"/>
    </source>
</evidence>
<dbReference type="OrthoDB" id="2588474at2759"/>
<dbReference type="AlphaFoldDB" id="A0A1V6SUJ0"/>
<gene>
    <name evidence="1" type="ORF">PENSTE_c020G08118</name>
</gene>
<sequence length="361" mass="38535">MRTPLSTDFIVTDRGGVVENRHAVHAAIVDDEGNLLYSVGDPNRITLARSAAKPAQALSILETGALEKYHLNDADLALMCASHSSEDRHISRARAILSSISASEEDLQCGGHIPVSPTVHHAWIRANFTPTPVCSNCSGKHAGMIAAAKALEADVGSYHLPDHPLQRRIRKDVDDICGLESGESKWGLDGCNLPAPAFPLHCLARMYATFATAASLTPNLSSTNGKEYPANRSTSMSRVFNAMARYPENVGGEGRFCTILMKAFQGEVIGKLGADGCYGIGVKQSQSTRQLGASGGIGIAVKIEDGSIPILYSAVTEVLEQLRIGEPEMRSKLAEFHTLEVKNTVGVVTGKTGPQFKVRSA</sequence>